<sequence>MKLLVRNLARTTTEAELKAIFEAHGTVGSCNLVLDQETGKSKGFAFVEMPEDDEANTAIAALNGTSIAKSKIRVKEAEYK</sequence>
<dbReference type="PROSITE" id="PS50102">
    <property type="entry name" value="RRM"/>
    <property type="match status" value="1"/>
</dbReference>
<dbReference type="InterPro" id="IPR012677">
    <property type="entry name" value="Nucleotide-bd_a/b_plait_sf"/>
</dbReference>
<dbReference type="OrthoDB" id="9798855at2"/>
<evidence type="ECO:0000313" key="3">
    <source>
        <dbReference type="Proteomes" id="UP000240904"/>
    </source>
</evidence>
<dbReference type="SUPFAM" id="SSF54928">
    <property type="entry name" value="RNA-binding domain, RBD"/>
    <property type="match status" value="1"/>
</dbReference>
<dbReference type="SMART" id="SM00360">
    <property type="entry name" value="RRM"/>
    <property type="match status" value="1"/>
</dbReference>
<dbReference type="PANTHER" id="PTHR48034">
    <property type="entry name" value="TRANSFORMER-2 SEX-DETERMINING PROTEIN-RELATED"/>
    <property type="match status" value="1"/>
</dbReference>
<dbReference type="Gene3D" id="3.30.70.330">
    <property type="match status" value="1"/>
</dbReference>
<organism evidence="2 3">
    <name type="scientific">Photobacterium lipolyticum</name>
    <dbReference type="NCBI Taxonomy" id="266810"/>
    <lineage>
        <taxon>Bacteria</taxon>
        <taxon>Pseudomonadati</taxon>
        <taxon>Pseudomonadota</taxon>
        <taxon>Gammaproteobacteria</taxon>
        <taxon>Vibrionales</taxon>
        <taxon>Vibrionaceae</taxon>
        <taxon>Photobacterium</taxon>
    </lineage>
</organism>
<dbReference type="Proteomes" id="UP000240904">
    <property type="component" value="Unassembled WGS sequence"/>
</dbReference>
<gene>
    <name evidence="2" type="ORF">C9I89_08300</name>
</gene>
<name>A0A2T3N0M6_9GAMM</name>
<comment type="caution">
    <text evidence="2">The sequence shown here is derived from an EMBL/GenBank/DDBJ whole genome shotgun (WGS) entry which is preliminary data.</text>
</comment>
<feature type="domain" description="RRM" evidence="1">
    <location>
        <begin position="1"/>
        <end position="79"/>
    </location>
</feature>
<keyword evidence="3" id="KW-1185">Reference proteome</keyword>
<evidence type="ECO:0000313" key="2">
    <source>
        <dbReference type="EMBL" id="PSW05727.1"/>
    </source>
</evidence>
<dbReference type="InterPro" id="IPR050441">
    <property type="entry name" value="RBM"/>
</dbReference>
<dbReference type="InterPro" id="IPR035979">
    <property type="entry name" value="RBD_domain_sf"/>
</dbReference>
<dbReference type="GO" id="GO:0003723">
    <property type="term" value="F:RNA binding"/>
    <property type="evidence" value="ECO:0007669"/>
    <property type="project" value="InterPro"/>
</dbReference>
<dbReference type="EMBL" id="PYMC01000004">
    <property type="protein sequence ID" value="PSW05727.1"/>
    <property type="molecule type" value="Genomic_DNA"/>
</dbReference>
<dbReference type="InterPro" id="IPR000504">
    <property type="entry name" value="RRM_dom"/>
</dbReference>
<dbReference type="Pfam" id="PF00076">
    <property type="entry name" value="RRM_1"/>
    <property type="match status" value="1"/>
</dbReference>
<reference evidence="2 3" key="1">
    <citation type="submission" date="2018-03" db="EMBL/GenBank/DDBJ databases">
        <title>Whole genome sequencing of Histamine producing bacteria.</title>
        <authorList>
            <person name="Butler K."/>
        </authorList>
    </citation>
    <scope>NUCLEOTIDE SEQUENCE [LARGE SCALE GENOMIC DNA]</scope>
    <source>
        <strain evidence="2 3">DSM 16190</strain>
    </source>
</reference>
<dbReference type="RefSeq" id="WP_107282879.1">
    <property type="nucleotide sequence ID" value="NZ_PYMC01000004.1"/>
</dbReference>
<evidence type="ECO:0000259" key="1">
    <source>
        <dbReference type="PROSITE" id="PS50102"/>
    </source>
</evidence>
<dbReference type="AlphaFoldDB" id="A0A2T3N0M6"/>
<protein>
    <submittedName>
        <fullName evidence="2">RNA recognition motif containing protein</fullName>
    </submittedName>
</protein>
<accession>A0A2T3N0M6</accession>
<proteinExistence type="predicted"/>